<dbReference type="PRINTS" id="PR01840">
    <property type="entry name" value="TATCFAMILY"/>
</dbReference>
<evidence type="ECO:0000256" key="1">
    <source>
        <dbReference type="ARBA" id="ARBA00004141"/>
    </source>
</evidence>
<dbReference type="HAMAP" id="MF_00902">
    <property type="entry name" value="TatC"/>
    <property type="match status" value="1"/>
</dbReference>
<dbReference type="EMBL" id="CAEZSE010000076">
    <property type="protein sequence ID" value="CAB4534828.1"/>
    <property type="molecule type" value="Genomic_DNA"/>
</dbReference>
<evidence type="ECO:0000313" key="6">
    <source>
        <dbReference type="EMBL" id="CAB4534828.1"/>
    </source>
</evidence>
<evidence type="ECO:0000313" key="7">
    <source>
        <dbReference type="EMBL" id="CAB4668262.1"/>
    </source>
</evidence>
<dbReference type="EMBL" id="CAFBQV010000033">
    <property type="protein sequence ID" value="CAB5061214.1"/>
    <property type="molecule type" value="Genomic_DNA"/>
</dbReference>
<proteinExistence type="inferred from homology"/>
<dbReference type="EMBL" id="CAEZWU010000082">
    <property type="protein sequence ID" value="CAB4668262.1"/>
    <property type="molecule type" value="Genomic_DNA"/>
</dbReference>
<evidence type="ECO:0000256" key="3">
    <source>
        <dbReference type="ARBA" id="ARBA00022989"/>
    </source>
</evidence>
<reference evidence="6" key="1">
    <citation type="submission" date="2020-05" db="EMBL/GenBank/DDBJ databases">
        <authorList>
            <person name="Chiriac C."/>
            <person name="Salcher M."/>
            <person name="Ghai R."/>
            <person name="Kavagutti S V."/>
        </authorList>
    </citation>
    <scope>NUCLEOTIDE SEQUENCE</scope>
</reference>
<accession>A0A6J6B8V5</accession>
<feature type="transmembrane region" description="Helical" evidence="5">
    <location>
        <begin position="168"/>
        <end position="195"/>
    </location>
</feature>
<evidence type="ECO:0000256" key="2">
    <source>
        <dbReference type="ARBA" id="ARBA00022692"/>
    </source>
</evidence>
<keyword evidence="2 5" id="KW-0812">Transmembrane</keyword>
<sequence length="260" mass="28592">MATKSEAKNAVGQDSMSLMEHLAELRMRLIRSILAVALGAAGVLAFYDQVLQFLTKPYRDLCASRPDFKCDGSLFALGPLDGLSARMKIAGYGGLILALPVLLWQLWRFIVPALNKKEKQYTIPFIASAVILFSLGCSIAYWTLSKALQFLISWSGTEVNQAFQITKYVSLVALMVLAFGVGFLSPLLIVFLQLVGVLTPRTLIKQWRYAIVIIFFIAAVITPSGDPITLMALGIPLTILYFVAILVGFIVIRRRGVTSN</sequence>
<dbReference type="GO" id="GO:0009977">
    <property type="term" value="F:proton motive force dependent protein transmembrane transporter activity"/>
    <property type="evidence" value="ECO:0007669"/>
    <property type="project" value="TreeGrafter"/>
</dbReference>
<evidence type="ECO:0000256" key="5">
    <source>
        <dbReference type="SAM" id="Phobius"/>
    </source>
</evidence>
<keyword evidence="4 5" id="KW-0472">Membrane</keyword>
<dbReference type="PANTHER" id="PTHR30371:SF0">
    <property type="entry name" value="SEC-INDEPENDENT PROTEIN TRANSLOCASE PROTEIN TATC, CHLOROPLASTIC-RELATED"/>
    <property type="match status" value="1"/>
</dbReference>
<dbReference type="GO" id="GO:0065002">
    <property type="term" value="P:intracellular protein transmembrane transport"/>
    <property type="evidence" value="ECO:0007669"/>
    <property type="project" value="TreeGrafter"/>
</dbReference>
<dbReference type="AlphaFoldDB" id="A0A6J6B8V5"/>
<organism evidence="6">
    <name type="scientific">freshwater metagenome</name>
    <dbReference type="NCBI Taxonomy" id="449393"/>
    <lineage>
        <taxon>unclassified sequences</taxon>
        <taxon>metagenomes</taxon>
        <taxon>ecological metagenomes</taxon>
    </lineage>
</organism>
<feature type="transmembrane region" description="Helical" evidence="5">
    <location>
        <begin position="29"/>
        <end position="47"/>
    </location>
</feature>
<name>A0A6J6B8V5_9ZZZZ</name>
<dbReference type="Pfam" id="PF00902">
    <property type="entry name" value="TatC"/>
    <property type="match status" value="1"/>
</dbReference>
<dbReference type="GO" id="GO:0043953">
    <property type="term" value="P:protein transport by the Tat complex"/>
    <property type="evidence" value="ECO:0007669"/>
    <property type="project" value="TreeGrafter"/>
</dbReference>
<feature type="transmembrane region" description="Helical" evidence="5">
    <location>
        <begin position="230"/>
        <end position="252"/>
    </location>
</feature>
<keyword evidence="3 5" id="KW-1133">Transmembrane helix</keyword>
<feature type="transmembrane region" description="Helical" evidence="5">
    <location>
        <begin position="123"/>
        <end position="144"/>
    </location>
</feature>
<feature type="transmembrane region" description="Helical" evidence="5">
    <location>
        <begin position="89"/>
        <end position="111"/>
    </location>
</feature>
<protein>
    <submittedName>
        <fullName evidence="6">Unannotated protein</fullName>
    </submittedName>
</protein>
<dbReference type="GO" id="GO:0033281">
    <property type="term" value="C:TAT protein transport complex"/>
    <property type="evidence" value="ECO:0007669"/>
    <property type="project" value="TreeGrafter"/>
</dbReference>
<comment type="subcellular location">
    <subcellularLocation>
        <location evidence="1">Membrane</location>
        <topology evidence="1">Multi-pass membrane protein</topology>
    </subcellularLocation>
</comment>
<evidence type="ECO:0000313" key="8">
    <source>
        <dbReference type="EMBL" id="CAB5061214.1"/>
    </source>
</evidence>
<dbReference type="NCBIfam" id="TIGR00945">
    <property type="entry name" value="tatC"/>
    <property type="match status" value="1"/>
</dbReference>
<dbReference type="PANTHER" id="PTHR30371">
    <property type="entry name" value="SEC-INDEPENDENT PROTEIN TRANSLOCASE PROTEIN TATC"/>
    <property type="match status" value="1"/>
</dbReference>
<feature type="transmembrane region" description="Helical" evidence="5">
    <location>
        <begin position="207"/>
        <end position="224"/>
    </location>
</feature>
<gene>
    <name evidence="6" type="ORF">UFOPK1353_00581</name>
    <name evidence="7" type="ORF">UFOPK2292_00667</name>
    <name evidence="8" type="ORF">UFOPK4345_00340</name>
</gene>
<dbReference type="InterPro" id="IPR002033">
    <property type="entry name" value="TatC"/>
</dbReference>
<evidence type="ECO:0000256" key="4">
    <source>
        <dbReference type="ARBA" id="ARBA00023136"/>
    </source>
</evidence>